<evidence type="ECO:0000313" key="2">
    <source>
        <dbReference type="Proteomes" id="UP001164539"/>
    </source>
</evidence>
<evidence type="ECO:0000313" key="1">
    <source>
        <dbReference type="EMBL" id="KAJ4717566.1"/>
    </source>
</evidence>
<dbReference type="Proteomes" id="UP001164539">
    <property type="component" value="Chromosome 6"/>
</dbReference>
<sequence>MRNQEIIIDLSLHSAQEKWKPPMDPWYKLNVDAAIDKEGGIAGLGCIVRNSDGAVMASATIKKLVSGDVEQAEALAILEGVKIACDSGLQPLIVESDAINVVNLINGKLSSKGEIIWIISEIQNYVRKNKFLVIKYVPRTVNVAAHHLAKLALLSKESSIWMEETPQELEHFL</sequence>
<gene>
    <name evidence="1" type="ORF">OWV82_012424</name>
</gene>
<organism evidence="1 2">
    <name type="scientific">Melia azedarach</name>
    <name type="common">Chinaberry tree</name>
    <dbReference type="NCBI Taxonomy" id="155640"/>
    <lineage>
        <taxon>Eukaryota</taxon>
        <taxon>Viridiplantae</taxon>
        <taxon>Streptophyta</taxon>
        <taxon>Embryophyta</taxon>
        <taxon>Tracheophyta</taxon>
        <taxon>Spermatophyta</taxon>
        <taxon>Magnoliopsida</taxon>
        <taxon>eudicotyledons</taxon>
        <taxon>Gunneridae</taxon>
        <taxon>Pentapetalae</taxon>
        <taxon>rosids</taxon>
        <taxon>malvids</taxon>
        <taxon>Sapindales</taxon>
        <taxon>Meliaceae</taxon>
        <taxon>Melia</taxon>
    </lineage>
</organism>
<reference evidence="1 2" key="1">
    <citation type="journal article" date="2023" name="Science">
        <title>Complex scaffold remodeling in plant triterpene biosynthesis.</title>
        <authorList>
            <person name="De La Pena R."/>
            <person name="Hodgson H."/>
            <person name="Liu J.C."/>
            <person name="Stephenson M.J."/>
            <person name="Martin A.C."/>
            <person name="Owen C."/>
            <person name="Harkess A."/>
            <person name="Leebens-Mack J."/>
            <person name="Jimenez L.E."/>
            <person name="Osbourn A."/>
            <person name="Sattely E.S."/>
        </authorList>
    </citation>
    <scope>NUCLEOTIDE SEQUENCE [LARGE SCALE GENOMIC DNA]</scope>
    <source>
        <strain evidence="2">cv. JPN11</strain>
        <tissue evidence="1">Leaf</tissue>
    </source>
</reference>
<keyword evidence="2" id="KW-1185">Reference proteome</keyword>
<dbReference type="EMBL" id="CM051399">
    <property type="protein sequence ID" value="KAJ4717566.1"/>
    <property type="molecule type" value="Genomic_DNA"/>
</dbReference>
<protein>
    <submittedName>
        <fullName evidence="1">Ribonuclease H-like domain containing protein</fullName>
    </submittedName>
</protein>
<comment type="caution">
    <text evidence="1">The sequence shown here is derived from an EMBL/GenBank/DDBJ whole genome shotgun (WGS) entry which is preliminary data.</text>
</comment>
<proteinExistence type="predicted"/>
<accession>A0ACC1Y1J8</accession>
<name>A0ACC1Y1J8_MELAZ</name>